<feature type="domain" description="FAD-binding PCMH-type" evidence="6">
    <location>
        <begin position="78"/>
        <end position="251"/>
    </location>
</feature>
<evidence type="ECO:0000256" key="2">
    <source>
        <dbReference type="ARBA" id="ARBA00022630"/>
    </source>
</evidence>
<dbReference type="GO" id="GO:0071949">
    <property type="term" value="F:FAD binding"/>
    <property type="evidence" value="ECO:0007669"/>
    <property type="project" value="InterPro"/>
</dbReference>
<dbReference type="PROSITE" id="PS51387">
    <property type="entry name" value="FAD_PCMH"/>
    <property type="match status" value="1"/>
</dbReference>
<dbReference type="RefSeq" id="XP_018137445.1">
    <property type="nucleotide sequence ID" value="XM_018288845.1"/>
</dbReference>
<comment type="caution">
    <text evidence="7">The sequence shown here is derived from an EMBL/GenBank/DDBJ whole genome shotgun (WGS) entry which is preliminary data.</text>
</comment>
<evidence type="ECO:0000259" key="6">
    <source>
        <dbReference type="PROSITE" id="PS51387"/>
    </source>
</evidence>
<feature type="chain" id="PRO_5008101133" evidence="5">
    <location>
        <begin position="26"/>
        <end position="516"/>
    </location>
</feature>
<dbReference type="GeneID" id="28852839"/>
<dbReference type="Gene3D" id="3.40.462.20">
    <property type="match status" value="1"/>
</dbReference>
<dbReference type="PANTHER" id="PTHR42973:SF54">
    <property type="entry name" value="FAD-BINDING PCMH-TYPE DOMAIN-CONTAINING PROTEIN"/>
    <property type="match status" value="1"/>
</dbReference>
<dbReference type="InterPro" id="IPR036318">
    <property type="entry name" value="FAD-bd_PCMH-like_sf"/>
</dbReference>
<evidence type="ECO:0000313" key="8">
    <source>
        <dbReference type="Proteomes" id="UP000078397"/>
    </source>
</evidence>
<dbReference type="GO" id="GO:0016491">
    <property type="term" value="F:oxidoreductase activity"/>
    <property type="evidence" value="ECO:0007669"/>
    <property type="project" value="UniProtKB-KW"/>
</dbReference>
<accession>A0A179F219</accession>
<dbReference type="KEGG" id="pchm:VFPPC_10478"/>
<dbReference type="Pfam" id="PF01565">
    <property type="entry name" value="FAD_binding_4"/>
    <property type="match status" value="1"/>
</dbReference>
<dbReference type="Proteomes" id="UP000078397">
    <property type="component" value="Unassembled WGS sequence"/>
</dbReference>
<dbReference type="OrthoDB" id="2151789at2759"/>
<keyword evidence="5" id="KW-0732">Signal</keyword>
<evidence type="ECO:0000256" key="5">
    <source>
        <dbReference type="SAM" id="SignalP"/>
    </source>
</evidence>
<protein>
    <submittedName>
        <fullName evidence="7">FAD binding domain-containing protein</fullName>
    </submittedName>
</protein>
<comment type="similarity">
    <text evidence="1">Belongs to the oxygen-dependent FAD-linked oxidoreductase family.</text>
</comment>
<dbReference type="InterPro" id="IPR006094">
    <property type="entry name" value="Oxid_FAD_bind_N"/>
</dbReference>
<dbReference type="EMBL" id="LSBJ02000011">
    <property type="protein sequence ID" value="OAQ59421.1"/>
    <property type="molecule type" value="Genomic_DNA"/>
</dbReference>
<feature type="signal peptide" evidence="5">
    <location>
        <begin position="1"/>
        <end position="25"/>
    </location>
</feature>
<name>A0A179F219_METCM</name>
<dbReference type="AlphaFoldDB" id="A0A179F219"/>
<gene>
    <name evidence="7" type="ORF">VFPPC_10478</name>
</gene>
<sequence>MGRVFGLAAWLLAYVAVVPHHGVSAEANGVQTEAVTAVAGSQKAACKLLSLTHPDHTFFEGSDSYKYETQTQYWSSAVYDSPACVFVPQDAKQVSFAVSTLTLTLTKFAVRSGGHMPVPGYNSIGSSGVLLSNSNLSTLALSKDHATVSVGPAYRWRDVYSYLQPYNLTAVGGRVGHVGVAGLLLGGGISFHSSQYGFAADNVVAYEAVLANGQVVVAKPDNAYSDLYWALKGGGNSFAIVTRFELRTVPSPGVWIGIAQYNETDKDKYLDAVYNFGKYGSADSKAAIIPTMVGYPQFGMIAYAASRFYDSVTNPPTVFENFTALKTVADQYAFQPLATYISAVDALQPNGLRQDFRVASFMVNREVVSTVHDMFFTAANSELASITGLTASITFQPVSKGFIKNGRSRGGPNPQGVDSCKAPYFWIVQNLSWQSEGDDAKVRSFAKATIAKIEGAIKARGVAGGYLYMNDAGDGQPVFQSYPAQNLKRLKDIRTKYDPLRIYTNLLSGGWKVLDA</sequence>
<dbReference type="SUPFAM" id="SSF56176">
    <property type="entry name" value="FAD-binding/transporter-associated domain-like"/>
    <property type="match status" value="1"/>
</dbReference>
<keyword evidence="4" id="KW-0560">Oxidoreductase</keyword>
<evidence type="ECO:0000256" key="3">
    <source>
        <dbReference type="ARBA" id="ARBA00022827"/>
    </source>
</evidence>
<organism evidence="7 8">
    <name type="scientific">Pochonia chlamydosporia 170</name>
    <dbReference type="NCBI Taxonomy" id="1380566"/>
    <lineage>
        <taxon>Eukaryota</taxon>
        <taxon>Fungi</taxon>
        <taxon>Dikarya</taxon>
        <taxon>Ascomycota</taxon>
        <taxon>Pezizomycotina</taxon>
        <taxon>Sordariomycetes</taxon>
        <taxon>Hypocreomycetidae</taxon>
        <taxon>Hypocreales</taxon>
        <taxon>Clavicipitaceae</taxon>
        <taxon>Pochonia</taxon>
    </lineage>
</organism>
<dbReference type="PANTHER" id="PTHR42973">
    <property type="entry name" value="BINDING OXIDOREDUCTASE, PUTATIVE (AFU_ORTHOLOGUE AFUA_1G17690)-RELATED"/>
    <property type="match status" value="1"/>
</dbReference>
<dbReference type="Gene3D" id="3.30.43.10">
    <property type="entry name" value="Uridine Diphospho-n-acetylenolpyruvylglucosamine Reductase, domain 2"/>
    <property type="match status" value="1"/>
</dbReference>
<keyword evidence="8" id="KW-1185">Reference proteome</keyword>
<evidence type="ECO:0000256" key="1">
    <source>
        <dbReference type="ARBA" id="ARBA00005466"/>
    </source>
</evidence>
<proteinExistence type="inferred from homology"/>
<dbReference type="InterPro" id="IPR016169">
    <property type="entry name" value="FAD-bd_PCMH_sub2"/>
</dbReference>
<keyword evidence="3" id="KW-0274">FAD</keyword>
<keyword evidence="2" id="KW-0285">Flavoprotein</keyword>
<reference evidence="7 8" key="1">
    <citation type="journal article" date="2016" name="PLoS Pathog.">
        <title>Biosynthesis of antibiotic leucinostatins in bio-control fungus Purpureocillium lilacinum and their inhibition on phytophthora revealed by genome mining.</title>
        <authorList>
            <person name="Wang G."/>
            <person name="Liu Z."/>
            <person name="Lin R."/>
            <person name="Li E."/>
            <person name="Mao Z."/>
            <person name="Ling J."/>
            <person name="Yang Y."/>
            <person name="Yin W.B."/>
            <person name="Xie B."/>
        </authorList>
    </citation>
    <scope>NUCLEOTIDE SEQUENCE [LARGE SCALE GENOMIC DNA]</scope>
    <source>
        <strain evidence="7">170</strain>
    </source>
</reference>
<evidence type="ECO:0000313" key="7">
    <source>
        <dbReference type="EMBL" id="OAQ59421.1"/>
    </source>
</evidence>
<dbReference type="InterPro" id="IPR016167">
    <property type="entry name" value="FAD-bd_PCMH_sub1"/>
</dbReference>
<dbReference type="InterPro" id="IPR016166">
    <property type="entry name" value="FAD-bd_PCMH"/>
</dbReference>
<dbReference type="STRING" id="1380566.A0A179F219"/>
<dbReference type="InterPro" id="IPR050416">
    <property type="entry name" value="FAD-linked_Oxidoreductase"/>
</dbReference>
<dbReference type="Gene3D" id="3.30.465.10">
    <property type="match status" value="1"/>
</dbReference>
<evidence type="ECO:0000256" key="4">
    <source>
        <dbReference type="ARBA" id="ARBA00023002"/>
    </source>
</evidence>